<dbReference type="FunFam" id="3.40.50.620:FF:000038">
    <property type="entry name" value="Argininosuccinate synthase"/>
    <property type="match status" value="1"/>
</dbReference>
<accession>A0A0R1L821</accession>
<keyword evidence="6 10" id="KW-0436">Ligase</keyword>
<sequence>MSENNKVILAYSGGLDTSVAIPWLHDKGYDVVACCINVGEGKDLDFIKQKALNVGAVKAYVIDALDEFADNYASVALKANAMYEGSYPLISALSRPLISKTLVQIAHQEHATAVAHGCTGKGNDQVRFEVAIHGLDPQLDVLSPVRDWHWSREQEIEYAKDHNIPIPIDLDSPYSIDANIWGRANEAGILEDPWQSAPEDAFAITNPIENTPDTPTEVEITFEKGIPTELNGQKMKFSEIIQELNETAGENGVGRIDHIENRLVGIKSREVYEAPAATVLLKAHKELEDLTFERDLAHFKPTIEKQLSELVYNALWFSPLMDSIQAFIDKSQEVVNGVIKLQLFKGNVMILGRKSDSSLYDKDLATYTSSDSFDQEAAKGFIKLWGLPTQVYQQVALKNKNSQFVKAVTKSQLKDKVTVHEQNSAHTGAKK</sequence>
<keyword evidence="4 10" id="KW-0963">Cytoplasm</keyword>
<feature type="binding site" evidence="10">
    <location>
        <position position="123"/>
    </location>
    <ligand>
        <name>L-citrulline</name>
        <dbReference type="ChEBI" id="CHEBI:57743"/>
    </ligand>
</feature>
<dbReference type="Gene3D" id="1.20.5.470">
    <property type="entry name" value="Single helix bin"/>
    <property type="match status" value="1"/>
</dbReference>
<evidence type="ECO:0000313" key="13">
    <source>
        <dbReference type="EMBL" id="KRK89049.1"/>
    </source>
</evidence>
<dbReference type="InterPro" id="IPR014729">
    <property type="entry name" value="Rossmann-like_a/b/a_fold"/>
</dbReference>
<comment type="caution">
    <text evidence="10">Lacks conserved residue(s) required for the propagation of feature annotation.</text>
</comment>
<feature type="domain" description="Arginosuccinate synthase-like N-terminal" evidence="11">
    <location>
        <begin position="6"/>
        <end position="165"/>
    </location>
</feature>
<comment type="similarity">
    <text evidence="10">Belongs to the argininosuccinate synthase family. Type 1 subfamily.</text>
</comment>
<evidence type="ECO:0000313" key="14">
    <source>
        <dbReference type="Proteomes" id="UP000051581"/>
    </source>
</evidence>
<dbReference type="HAMAP" id="MF_00005">
    <property type="entry name" value="Arg_succ_synth_type1"/>
    <property type="match status" value="1"/>
</dbReference>
<feature type="binding site" evidence="10">
    <location>
        <position position="124"/>
    </location>
    <ligand>
        <name>L-aspartate</name>
        <dbReference type="ChEBI" id="CHEBI:29991"/>
    </ligand>
</feature>
<dbReference type="SUPFAM" id="SSF52402">
    <property type="entry name" value="Adenine nucleotide alpha hydrolases-like"/>
    <property type="match status" value="1"/>
</dbReference>
<evidence type="ECO:0000256" key="9">
    <source>
        <dbReference type="ARBA" id="ARBA00022840"/>
    </source>
</evidence>
<feature type="binding site" evidence="10">
    <location>
        <position position="87"/>
    </location>
    <ligand>
        <name>L-citrulline</name>
        <dbReference type="ChEBI" id="CHEBI:57743"/>
    </ligand>
</feature>
<dbReference type="Pfam" id="PF20979">
    <property type="entry name" value="Arginosuc_syn_C"/>
    <property type="match status" value="1"/>
</dbReference>
<evidence type="ECO:0000256" key="1">
    <source>
        <dbReference type="ARBA" id="ARBA00004967"/>
    </source>
</evidence>
<dbReference type="AlphaFoldDB" id="A0A0R1L821"/>
<feature type="binding site" evidence="10">
    <location>
        <position position="123"/>
    </location>
    <ligand>
        <name>L-aspartate</name>
        <dbReference type="ChEBI" id="CHEBI:29991"/>
    </ligand>
</feature>
<dbReference type="InterPro" id="IPR018223">
    <property type="entry name" value="Arginosuc_synth_CS"/>
</dbReference>
<comment type="subunit">
    <text evidence="2 10">Homotetramer.</text>
</comment>
<dbReference type="Proteomes" id="UP000051581">
    <property type="component" value="Unassembled WGS sequence"/>
</dbReference>
<evidence type="ECO:0000256" key="6">
    <source>
        <dbReference type="ARBA" id="ARBA00022598"/>
    </source>
</evidence>
<dbReference type="Gene3D" id="3.40.50.620">
    <property type="entry name" value="HUPs"/>
    <property type="match status" value="1"/>
</dbReference>
<comment type="pathway">
    <text evidence="1 10">Amino-acid biosynthesis; L-arginine biosynthesis; L-arginine from L-ornithine and carbamoyl phosphate: step 2/3.</text>
</comment>
<dbReference type="OrthoDB" id="9801641at2"/>
<dbReference type="EC" id="6.3.4.5" evidence="3 10"/>
<keyword evidence="8 10" id="KW-0547">Nucleotide-binding</keyword>
<dbReference type="InterPro" id="IPR048267">
    <property type="entry name" value="Arginosuc_syn_N"/>
</dbReference>
<reference evidence="13 14" key="1">
    <citation type="journal article" date="2015" name="Genome Announc.">
        <title>Expanding the biotechnology potential of lactobacilli through comparative genomics of 213 strains and associated genera.</title>
        <authorList>
            <person name="Sun Z."/>
            <person name="Harris H.M."/>
            <person name="McCann A."/>
            <person name="Guo C."/>
            <person name="Argimon S."/>
            <person name="Zhang W."/>
            <person name="Yang X."/>
            <person name="Jeffery I.B."/>
            <person name="Cooney J.C."/>
            <person name="Kagawa T.F."/>
            <person name="Liu W."/>
            <person name="Song Y."/>
            <person name="Salvetti E."/>
            <person name="Wrobel A."/>
            <person name="Rasinkangas P."/>
            <person name="Parkhill J."/>
            <person name="Rea M.C."/>
            <person name="O'Sullivan O."/>
            <person name="Ritari J."/>
            <person name="Douillard F.P."/>
            <person name="Paul Ross R."/>
            <person name="Yang R."/>
            <person name="Briner A.E."/>
            <person name="Felis G.E."/>
            <person name="de Vos W.M."/>
            <person name="Barrangou R."/>
            <person name="Klaenhammer T.R."/>
            <person name="Caufield P.W."/>
            <person name="Cui Y."/>
            <person name="Zhang H."/>
            <person name="O'Toole P.W."/>
        </authorList>
    </citation>
    <scope>NUCLEOTIDE SEQUENCE [LARGE SCALE GENOMIC DNA]</scope>
    <source>
        <strain evidence="13 14">DSM 19904</strain>
    </source>
</reference>
<dbReference type="InterPro" id="IPR023434">
    <property type="entry name" value="Arginosuc_synth_type_1_subfam"/>
</dbReference>
<dbReference type="GO" id="GO:0005524">
    <property type="term" value="F:ATP binding"/>
    <property type="evidence" value="ECO:0007669"/>
    <property type="project" value="UniProtKB-UniRule"/>
</dbReference>
<evidence type="ECO:0000256" key="10">
    <source>
        <dbReference type="HAMAP-Rule" id="MF_00005"/>
    </source>
</evidence>
<gene>
    <name evidence="10" type="primary">argG</name>
    <name evidence="13" type="ORF">FD17_GL002010</name>
</gene>
<feature type="domain" description="Arginosuccinate synthase C-terminal" evidence="12">
    <location>
        <begin position="174"/>
        <end position="392"/>
    </location>
</feature>
<keyword evidence="7 10" id="KW-0028">Amino-acid biosynthesis</keyword>
<dbReference type="SUPFAM" id="SSF69864">
    <property type="entry name" value="Argininosuccinate synthetase, C-terminal domain"/>
    <property type="match status" value="1"/>
</dbReference>
<comment type="catalytic activity">
    <reaction evidence="10">
        <text>L-citrulline + L-aspartate + ATP = 2-(N(omega)-L-arginino)succinate + AMP + diphosphate + H(+)</text>
        <dbReference type="Rhea" id="RHEA:10932"/>
        <dbReference type="ChEBI" id="CHEBI:15378"/>
        <dbReference type="ChEBI" id="CHEBI:29991"/>
        <dbReference type="ChEBI" id="CHEBI:30616"/>
        <dbReference type="ChEBI" id="CHEBI:33019"/>
        <dbReference type="ChEBI" id="CHEBI:57472"/>
        <dbReference type="ChEBI" id="CHEBI:57743"/>
        <dbReference type="ChEBI" id="CHEBI:456215"/>
        <dbReference type="EC" id="6.3.4.5"/>
    </reaction>
</comment>
<comment type="subcellular location">
    <subcellularLocation>
        <location evidence="10">Cytoplasm</location>
    </subcellularLocation>
</comment>
<dbReference type="FunFam" id="3.90.1260.10:FF:000007">
    <property type="entry name" value="Argininosuccinate synthase"/>
    <property type="match status" value="1"/>
</dbReference>
<feature type="binding site" evidence="10">
    <location>
        <position position="119"/>
    </location>
    <ligand>
        <name>L-aspartate</name>
        <dbReference type="ChEBI" id="CHEBI:29991"/>
    </ligand>
</feature>
<dbReference type="Gene3D" id="3.90.1260.10">
    <property type="entry name" value="Argininosuccinate synthetase, chain A, domain 2"/>
    <property type="match status" value="1"/>
</dbReference>
<evidence type="ECO:0000256" key="8">
    <source>
        <dbReference type="ARBA" id="ARBA00022741"/>
    </source>
</evidence>
<evidence type="ECO:0000259" key="11">
    <source>
        <dbReference type="Pfam" id="PF00764"/>
    </source>
</evidence>
<dbReference type="PATRIC" id="fig|1423808.3.peg.2036"/>
<dbReference type="RefSeq" id="WP_057824151.1">
    <property type="nucleotide sequence ID" value="NZ_AZEA01000004.1"/>
</dbReference>
<evidence type="ECO:0000256" key="5">
    <source>
        <dbReference type="ARBA" id="ARBA00022571"/>
    </source>
</evidence>
<dbReference type="PANTHER" id="PTHR11587:SF2">
    <property type="entry name" value="ARGININOSUCCINATE SYNTHASE"/>
    <property type="match status" value="1"/>
</dbReference>
<name>A0A0R1L821_9LACO</name>
<dbReference type="InterPro" id="IPR024074">
    <property type="entry name" value="AS_cat/multimer_dom_body"/>
</dbReference>
<dbReference type="InterPro" id="IPR048268">
    <property type="entry name" value="Arginosuc_syn_C"/>
</dbReference>
<evidence type="ECO:0000256" key="4">
    <source>
        <dbReference type="ARBA" id="ARBA00022490"/>
    </source>
</evidence>
<keyword evidence="14" id="KW-1185">Reference proteome</keyword>
<dbReference type="NCBIfam" id="NF001770">
    <property type="entry name" value="PRK00509.1"/>
    <property type="match status" value="1"/>
</dbReference>
<dbReference type="PROSITE" id="PS00564">
    <property type="entry name" value="ARGININOSUCCIN_SYN_1"/>
    <property type="match status" value="1"/>
</dbReference>
<feature type="binding site" evidence="10">
    <location>
        <position position="117"/>
    </location>
    <ligand>
        <name>ATP</name>
        <dbReference type="ChEBI" id="CHEBI:30616"/>
    </ligand>
</feature>
<dbReference type="PANTHER" id="PTHR11587">
    <property type="entry name" value="ARGININOSUCCINATE SYNTHASE"/>
    <property type="match status" value="1"/>
</dbReference>
<feature type="binding site" evidence="10">
    <location>
        <position position="272"/>
    </location>
    <ligand>
        <name>L-citrulline</name>
        <dbReference type="ChEBI" id="CHEBI:57743"/>
    </ligand>
</feature>
<dbReference type="PROSITE" id="PS00565">
    <property type="entry name" value="ARGININOSUCCIN_SYN_2"/>
    <property type="match status" value="1"/>
</dbReference>
<keyword evidence="5 10" id="KW-0055">Arginine biosynthesis</keyword>
<dbReference type="GO" id="GO:0005737">
    <property type="term" value="C:cytoplasm"/>
    <property type="evidence" value="ECO:0007669"/>
    <property type="project" value="UniProtKB-SubCell"/>
</dbReference>
<evidence type="ECO:0000259" key="12">
    <source>
        <dbReference type="Pfam" id="PF20979"/>
    </source>
</evidence>
<evidence type="ECO:0000256" key="7">
    <source>
        <dbReference type="ARBA" id="ARBA00022605"/>
    </source>
</evidence>
<keyword evidence="9 10" id="KW-0067">ATP-binding</keyword>
<dbReference type="Pfam" id="PF00764">
    <property type="entry name" value="Arginosuc_synth"/>
    <property type="match status" value="1"/>
</dbReference>
<dbReference type="GO" id="GO:0000053">
    <property type="term" value="P:argininosuccinate metabolic process"/>
    <property type="evidence" value="ECO:0007669"/>
    <property type="project" value="TreeGrafter"/>
</dbReference>
<dbReference type="GO" id="GO:0006526">
    <property type="term" value="P:L-arginine biosynthetic process"/>
    <property type="evidence" value="ECO:0007669"/>
    <property type="project" value="UniProtKB-UniRule"/>
</dbReference>
<evidence type="ECO:0000256" key="3">
    <source>
        <dbReference type="ARBA" id="ARBA00012286"/>
    </source>
</evidence>
<dbReference type="GO" id="GO:0004055">
    <property type="term" value="F:argininosuccinate synthase activity"/>
    <property type="evidence" value="ECO:0007669"/>
    <property type="project" value="UniProtKB-UniRule"/>
</dbReference>
<dbReference type="NCBIfam" id="TIGR00032">
    <property type="entry name" value="argG"/>
    <property type="match status" value="1"/>
</dbReference>
<protein>
    <recommendedName>
        <fullName evidence="3 10">Argininosuccinate synthase</fullName>
        <ecNumber evidence="3 10">6.3.4.5</ecNumber>
    </recommendedName>
    <alternativeName>
        <fullName evidence="10">Citrulline--aspartate ligase</fullName>
    </alternativeName>
</protein>
<dbReference type="EMBL" id="AZEA01000004">
    <property type="protein sequence ID" value="KRK89049.1"/>
    <property type="molecule type" value="Genomic_DNA"/>
</dbReference>
<comment type="caution">
    <text evidence="13">The sequence shown here is derived from an EMBL/GenBank/DDBJ whole genome shotgun (WGS) entry which is preliminary data.</text>
</comment>
<dbReference type="InterPro" id="IPR001518">
    <property type="entry name" value="Arginosuc_synth"/>
</dbReference>
<dbReference type="GO" id="GO:0000050">
    <property type="term" value="P:urea cycle"/>
    <property type="evidence" value="ECO:0007669"/>
    <property type="project" value="TreeGrafter"/>
</dbReference>
<dbReference type="UniPathway" id="UPA00068">
    <property type="reaction ID" value="UER00113"/>
</dbReference>
<feature type="binding site" evidence="10">
    <location>
        <position position="260"/>
    </location>
    <ligand>
        <name>L-citrulline</name>
        <dbReference type="ChEBI" id="CHEBI:57743"/>
    </ligand>
</feature>
<feature type="binding site" evidence="10">
    <location>
        <position position="175"/>
    </location>
    <ligand>
        <name>L-citrulline</name>
        <dbReference type="ChEBI" id="CHEBI:57743"/>
    </ligand>
</feature>
<organism evidence="13 14">
    <name type="scientific">Lentilactobacillus sunkii DSM 19904</name>
    <dbReference type="NCBI Taxonomy" id="1423808"/>
    <lineage>
        <taxon>Bacteria</taxon>
        <taxon>Bacillati</taxon>
        <taxon>Bacillota</taxon>
        <taxon>Bacilli</taxon>
        <taxon>Lactobacillales</taxon>
        <taxon>Lactobacillaceae</taxon>
        <taxon>Lentilactobacillus</taxon>
    </lineage>
</organism>
<dbReference type="FunFam" id="1.20.5.470:FF:000002">
    <property type="entry name" value="Argininosuccinate synthase"/>
    <property type="match status" value="1"/>
</dbReference>
<feature type="binding site" evidence="10">
    <location>
        <begin position="10"/>
        <end position="18"/>
    </location>
    <ligand>
        <name>ATP</name>
        <dbReference type="ChEBI" id="CHEBI:30616"/>
    </ligand>
</feature>
<evidence type="ECO:0000256" key="2">
    <source>
        <dbReference type="ARBA" id="ARBA00011881"/>
    </source>
</evidence>
<dbReference type="CDD" id="cd01999">
    <property type="entry name" value="ASS"/>
    <property type="match status" value="1"/>
</dbReference>
<proteinExistence type="inferred from homology"/>
<feature type="binding site" evidence="10">
    <location>
        <position position="127"/>
    </location>
    <ligand>
        <name>L-citrulline</name>
        <dbReference type="ChEBI" id="CHEBI:57743"/>
    </ligand>
</feature>